<dbReference type="Proteomes" id="UP000253729">
    <property type="component" value="Unassembled WGS sequence"/>
</dbReference>
<evidence type="ECO:0000256" key="2">
    <source>
        <dbReference type="SAM" id="SignalP"/>
    </source>
</evidence>
<evidence type="ECO:0000256" key="1">
    <source>
        <dbReference type="SAM" id="Phobius"/>
    </source>
</evidence>
<dbReference type="RefSeq" id="XP_026625626.1">
    <property type="nucleotide sequence ID" value="XM_026766495.1"/>
</dbReference>
<reference evidence="3 4" key="1">
    <citation type="submission" date="2018-07" db="EMBL/GenBank/DDBJ databases">
        <title>The genomes of Aspergillus section Nigri reveals drivers in fungal speciation.</title>
        <authorList>
            <consortium name="DOE Joint Genome Institute"/>
            <person name="Vesth T.C."/>
            <person name="Nybo J."/>
            <person name="Theobald S."/>
            <person name="Brandl J."/>
            <person name="Frisvad J.C."/>
            <person name="Nielsen K.F."/>
            <person name="Lyhne E.K."/>
            <person name="Kogle M.E."/>
            <person name="Kuo A."/>
            <person name="Riley R."/>
            <person name="Clum A."/>
            <person name="Nolan M."/>
            <person name="Lipzen A."/>
            <person name="Salamov A."/>
            <person name="Henrissat B."/>
            <person name="Wiebenga A."/>
            <person name="De vries R.P."/>
            <person name="Grigoriev I.V."/>
            <person name="Mortensen U.H."/>
            <person name="Andersen M.R."/>
            <person name="Baker S.E."/>
        </authorList>
    </citation>
    <scope>NUCLEOTIDE SEQUENCE [LARGE SCALE GENOMIC DNA]</scope>
    <source>
        <strain evidence="3 4">CBS 139.54b</strain>
    </source>
</reference>
<sequence length="85" mass="9144">SVSLCAAALSNLSCLSPSTLLLLAVTYHTPPNLTSLTTLHPHTHTNYYHPSQPSTHTQTPPSSSSSFLAILILSQFFICLHLLVS</sequence>
<dbReference type="EMBL" id="KZ852049">
    <property type="protein sequence ID" value="RDH32604.1"/>
    <property type="molecule type" value="Genomic_DNA"/>
</dbReference>
<proteinExistence type="predicted"/>
<evidence type="ECO:0000313" key="3">
    <source>
        <dbReference type="EMBL" id="RDH32604.1"/>
    </source>
</evidence>
<evidence type="ECO:0000313" key="4">
    <source>
        <dbReference type="Proteomes" id="UP000253729"/>
    </source>
</evidence>
<accession>A0A3F3Q047</accession>
<dbReference type="AlphaFoldDB" id="A0A3F3Q047"/>
<keyword evidence="1" id="KW-0812">Transmembrane</keyword>
<name>A0A3F3Q047_9EURO</name>
<dbReference type="GeneID" id="38134851"/>
<organism evidence="3 4">
    <name type="scientific">Aspergillus welwitschiae</name>
    <dbReference type="NCBI Taxonomy" id="1341132"/>
    <lineage>
        <taxon>Eukaryota</taxon>
        <taxon>Fungi</taxon>
        <taxon>Dikarya</taxon>
        <taxon>Ascomycota</taxon>
        <taxon>Pezizomycotina</taxon>
        <taxon>Eurotiomycetes</taxon>
        <taxon>Eurotiomycetidae</taxon>
        <taxon>Eurotiales</taxon>
        <taxon>Aspergillaceae</taxon>
        <taxon>Aspergillus</taxon>
        <taxon>Aspergillus subgen. Circumdati</taxon>
    </lineage>
</organism>
<protein>
    <submittedName>
        <fullName evidence="3">Uncharacterized protein</fullName>
    </submittedName>
</protein>
<feature type="chain" id="PRO_5017793569" evidence="2">
    <location>
        <begin position="21"/>
        <end position="85"/>
    </location>
</feature>
<feature type="non-terminal residue" evidence="3">
    <location>
        <position position="1"/>
    </location>
</feature>
<feature type="transmembrane region" description="Helical" evidence="1">
    <location>
        <begin position="66"/>
        <end position="84"/>
    </location>
</feature>
<feature type="signal peptide" evidence="2">
    <location>
        <begin position="1"/>
        <end position="20"/>
    </location>
</feature>
<keyword evidence="1" id="KW-0472">Membrane</keyword>
<keyword evidence="1" id="KW-1133">Transmembrane helix</keyword>
<keyword evidence="2" id="KW-0732">Signal</keyword>
<keyword evidence="4" id="KW-1185">Reference proteome</keyword>
<gene>
    <name evidence="3" type="ORF">BDQ94DRAFT_144688</name>
</gene>